<evidence type="ECO:0000256" key="2">
    <source>
        <dbReference type="ARBA" id="ARBA00001947"/>
    </source>
</evidence>
<dbReference type="Gene3D" id="1.10.390.10">
    <property type="entry name" value="Neutral Protease Domain 2"/>
    <property type="match status" value="1"/>
</dbReference>
<keyword evidence="6 18" id="KW-0031">Aminopeptidase</keyword>
<dbReference type="EC" id="3.4.11.2" evidence="4 13"/>
<evidence type="ECO:0000256" key="10">
    <source>
        <dbReference type="ARBA" id="ARBA00022833"/>
    </source>
</evidence>
<feature type="domain" description="Peptidase M1 alanyl aminopeptidase C-terminal" evidence="16">
    <location>
        <begin position="556"/>
        <end position="880"/>
    </location>
</feature>
<keyword evidence="19" id="KW-1185">Reference proteome</keyword>
<dbReference type="EMBL" id="LR778175">
    <property type="protein sequence ID" value="CAB1275215.1"/>
    <property type="molecule type" value="Genomic_DNA"/>
</dbReference>
<dbReference type="InterPro" id="IPR042097">
    <property type="entry name" value="Aminopeptidase_N-like_N_sf"/>
</dbReference>
<keyword evidence="8" id="KW-0479">Metal-binding</keyword>
<dbReference type="Pfam" id="PF11940">
    <property type="entry name" value="DUF3458"/>
    <property type="match status" value="1"/>
</dbReference>
<comment type="similarity">
    <text evidence="3">Belongs to the peptidase M1 family.</text>
</comment>
<evidence type="ECO:0000259" key="14">
    <source>
        <dbReference type="Pfam" id="PF01433"/>
    </source>
</evidence>
<dbReference type="InterPro" id="IPR027268">
    <property type="entry name" value="Peptidase_M4/M1_CTD_sf"/>
</dbReference>
<dbReference type="InterPro" id="IPR037144">
    <property type="entry name" value="Peptidase_M1_pepN_C_sf"/>
</dbReference>
<evidence type="ECO:0000256" key="3">
    <source>
        <dbReference type="ARBA" id="ARBA00010136"/>
    </source>
</evidence>
<keyword evidence="10" id="KW-0862">Zinc</keyword>
<protein>
    <recommendedName>
        <fullName evidence="5 13">Aminopeptidase N</fullName>
        <ecNumber evidence="4 13">3.4.11.2</ecNumber>
    </recommendedName>
</protein>
<dbReference type="NCBIfam" id="TIGR02414">
    <property type="entry name" value="pepN_proteo"/>
    <property type="match status" value="1"/>
</dbReference>
<dbReference type="InterPro" id="IPR014782">
    <property type="entry name" value="Peptidase_M1_dom"/>
</dbReference>
<dbReference type="FunFam" id="3.30.2010.30:FF:000002">
    <property type="entry name" value="Putative aminopeptidase N"/>
    <property type="match status" value="1"/>
</dbReference>
<proteinExistence type="inferred from homology"/>
<dbReference type="KEGG" id="ntg:NSCAC_0555"/>
<accession>A0A7G1Q8S1</accession>
<dbReference type="Gene3D" id="3.30.2010.30">
    <property type="match status" value="1"/>
</dbReference>
<evidence type="ECO:0000259" key="17">
    <source>
        <dbReference type="Pfam" id="PF17900"/>
    </source>
</evidence>
<evidence type="ECO:0000256" key="8">
    <source>
        <dbReference type="ARBA" id="ARBA00022723"/>
    </source>
</evidence>
<dbReference type="RefSeq" id="WP_197744901.1">
    <property type="nucleotide sequence ID" value="NZ_LR778175.1"/>
</dbReference>
<dbReference type="Gene3D" id="1.25.50.10">
    <property type="entry name" value="Peptidase M1, alanyl aminopeptidase, C-terminal domain"/>
    <property type="match status" value="1"/>
</dbReference>
<feature type="domain" description="Peptidase M1 alanyl aminopeptidase Ig-like fold" evidence="15">
    <location>
        <begin position="448"/>
        <end position="552"/>
    </location>
</feature>
<evidence type="ECO:0000259" key="16">
    <source>
        <dbReference type="Pfam" id="PF17432"/>
    </source>
</evidence>
<sequence length="882" mass="101623">MSEGKINKTVYLKDYCPPDYQIKTVHLSFYLGEEHTRVYSKLSITRSLGKKTPLILHGEALKLLSIQLNGQLLTESAYQINSESLTLHQVPDYFILEIETKIYPQKNTTLSGLYVSEGNFCTQCEAEGFRRITYFLDCPDVMATYTTTIIGNKEKYPVLLSNGNLIDQGDKENGEHFAIWQDPFPKPSYLFALVAGKLSSIQDKFITLSRREVNLSIYVQPHNIEKCTYAMASLKRSMAWDEQVYGREYDLDNYMIVAVDDFNMGAMENKGLNIFNSKFVLANPETATDTDYQYIEGVIGHEYFHNWSGNRVTCRDWFQLSLKEGFTVFRDQQFSASQSGSVVKRIEDVNRLRTYQFREDAGPMAHPVRPESYEEINNFYTVTIYEKGAEVVRMLHTLLGETGFRKGTDLYFERHNGQAVTTDDFVKALEDANQVDFSQFRLWYSQAGTPELHVQSSYDADQQTYSLKIKQACPPTPDQPYKKPFHLPLTIGLLDSQGKDIPLQLVGENNRIKGTQTLEIKNQEETFTFENISMSPTPSLLRGFSAPVKLHFELSDKERCFLLAYDNDSFNRWEAGQQLAVKIILSLTKDYQEGNLLKVSSIFIEAIAKFLENYKTDNQSFIAQLLILPSEHYLSEFMEVIDPEALYQARTFLRKTLAHSLKDYFNTIYHQLTSEKPYSFNPQEVARRTLRNICLGYLMMLDETEIHQRCFHQFKTADNMTDSIAALSYLADTKSTERESALSIFYERWKQDSLVMDKWLSIQASAKRDDTFEIVEQLSGHSAFKLTNPNKVRALIGTFCQNNLVNFHHPSGNGYKFLGEYICKLDPLNPQIAARLVSIFSFWKRYDPKRQTLMKDQLEQISRSPNLSKDVQEITLKSLKMN</sequence>
<dbReference type="SUPFAM" id="SSF63737">
    <property type="entry name" value="Leukotriene A4 hydrolase N-terminal domain"/>
    <property type="match status" value="1"/>
</dbReference>
<evidence type="ECO:0000256" key="1">
    <source>
        <dbReference type="ARBA" id="ARBA00000098"/>
    </source>
</evidence>
<dbReference type="InterPro" id="IPR038438">
    <property type="entry name" value="PepN_Ig-like_sf"/>
</dbReference>
<evidence type="ECO:0000256" key="9">
    <source>
        <dbReference type="ARBA" id="ARBA00022801"/>
    </source>
</evidence>
<comment type="cofactor">
    <cofactor evidence="2">
        <name>Zn(2+)</name>
        <dbReference type="ChEBI" id="CHEBI:29105"/>
    </cofactor>
</comment>
<evidence type="ECO:0000256" key="11">
    <source>
        <dbReference type="ARBA" id="ARBA00023049"/>
    </source>
</evidence>
<dbReference type="InterPro" id="IPR035414">
    <property type="entry name" value="Peptidase_M1_pepN_Ig-like"/>
</dbReference>
<evidence type="ECO:0000256" key="5">
    <source>
        <dbReference type="ARBA" id="ARBA00015611"/>
    </source>
</evidence>
<dbReference type="PANTHER" id="PTHR46322">
    <property type="entry name" value="PUROMYCIN-SENSITIVE AMINOPEPTIDASE"/>
    <property type="match status" value="1"/>
</dbReference>
<evidence type="ECO:0000313" key="19">
    <source>
        <dbReference type="Proteomes" id="UP000516072"/>
    </source>
</evidence>
<evidence type="ECO:0000313" key="18">
    <source>
        <dbReference type="EMBL" id="CAB1275215.1"/>
    </source>
</evidence>
<evidence type="ECO:0000256" key="6">
    <source>
        <dbReference type="ARBA" id="ARBA00022438"/>
    </source>
</evidence>
<dbReference type="InterPro" id="IPR045357">
    <property type="entry name" value="Aminopeptidase_N-like_N"/>
</dbReference>
<dbReference type="AlphaFoldDB" id="A0A7G1Q8S1"/>
<dbReference type="InterPro" id="IPR012779">
    <property type="entry name" value="Peptidase_M1_pepN"/>
</dbReference>
<keyword evidence="9 18" id="KW-0378">Hydrolase</keyword>
<dbReference type="CDD" id="cd09600">
    <property type="entry name" value="M1_APN"/>
    <property type="match status" value="1"/>
</dbReference>
<dbReference type="SUPFAM" id="SSF55486">
    <property type="entry name" value="Metalloproteases ('zincins'), catalytic domain"/>
    <property type="match status" value="1"/>
</dbReference>
<name>A0A7G1Q8S1_9GAMM</name>
<comment type="catalytic activity">
    <reaction evidence="1">
        <text>Release of an N-terminal amino acid, Xaa-|-Yaa- from a peptide, amide or arylamide. Xaa is preferably Ala, but may be most amino acids including Pro (slow action). When a terminal hydrophobic residue is followed by a prolyl residue, the two may be released as an intact Xaa-Pro dipeptide.</text>
        <dbReference type="EC" id="3.4.11.2"/>
    </reaction>
</comment>
<dbReference type="Pfam" id="PF17900">
    <property type="entry name" value="Peptidase_M1_N"/>
    <property type="match status" value="1"/>
</dbReference>
<dbReference type="InterPro" id="IPR001930">
    <property type="entry name" value="Peptidase_M1"/>
</dbReference>
<feature type="domain" description="Aminopeptidase N-like N-terminal" evidence="17">
    <location>
        <begin position="52"/>
        <end position="190"/>
    </location>
</feature>
<reference evidence="18 19" key="1">
    <citation type="submission" date="2020-03" db="EMBL/GenBank/DDBJ databases">
        <authorList>
            <person name="Picone N."/>
        </authorList>
    </citation>
    <scope>NUCLEOTIDE SEQUENCE [LARGE SCALE GENOMIC DNA]</scope>
    <source>
        <strain evidence="18">NSCAC1</strain>
    </source>
</reference>
<dbReference type="Gene3D" id="2.60.40.1730">
    <property type="entry name" value="tricorn interacting facor f3 domain"/>
    <property type="match status" value="1"/>
</dbReference>
<dbReference type="GO" id="GO:0008270">
    <property type="term" value="F:zinc ion binding"/>
    <property type="evidence" value="ECO:0007669"/>
    <property type="project" value="InterPro"/>
</dbReference>
<dbReference type="FunFam" id="2.60.40.1730:FF:000005">
    <property type="entry name" value="Aminopeptidase N"/>
    <property type="match status" value="1"/>
</dbReference>
<dbReference type="FunFam" id="1.10.390.10:FF:000002">
    <property type="entry name" value="Aminopeptidase N"/>
    <property type="match status" value="1"/>
</dbReference>
<keyword evidence="7" id="KW-0645">Protease</keyword>
<organism evidence="18 19">
    <name type="scientific">Candidatus Nitrosacidococcus tergens</name>
    <dbReference type="NCBI Taxonomy" id="553981"/>
    <lineage>
        <taxon>Bacteria</taxon>
        <taxon>Pseudomonadati</taxon>
        <taxon>Pseudomonadota</taxon>
        <taxon>Gammaproteobacteria</taxon>
        <taxon>Chromatiales</taxon>
        <taxon>Chromatiaceae</taxon>
        <taxon>Candidatus Nitrosacidococcus</taxon>
    </lineage>
</organism>
<evidence type="ECO:0000256" key="4">
    <source>
        <dbReference type="ARBA" id="ARBA00012564"/>
    </source>
</evidence>
<dbReference type="PANTHER" id="PTHR46322:SF1">
    <property type="entry name" value="PUROMYCIN-SENSITIVE AMINOPEPTIDASE"/>
    <property type="match status" value="1"/>
</dbReference>
<dbReference type="GO" id="GO:0006508">
    <property type="term" value="P:proteolysis"/>
    <property type="evidence" value="ECO:0007669"/>
    <property type="project" value="UniProtKB-UniRule"/>
</dbReference>
<gene>
    <name evidence="18" type="primary">pepN</name>
    <name evidence="18" type="ORF">NSCAC_0555</name>
</gene>
<dbReference type="Pfam" id="PF01433">
    <property type="entry name" value="Peptidase_M1"/>
    <property type="match status" value="1"/>
</dbReference>
<dbReference type="Proteomes" id="UP000516072">
    <property type="component" value="Chromosome"/>
</dbReference>
<dbReference type="GO" id="GO:0008237">
    <property type="term" value="F:metallopeptidase activity"/>
    <property type="evidence" value="ECO:0007669"/>
    <property type="project" value="UniProtKB-UniRule"/>
</dbReference>
<dbReference type="GO" id="GO:0016285">
    <property type="term" value="F:alanyl aminopeptidase activity"/>
    <property type="evidence" value="ECO:0007669"/>
    <property type="project" value="UniProtKB-EC"/>
</dbReference>
<keyword evidence="11" id="KW-0482">Metalloprotease</keyword>
<dbReference type="FunFam" id="2.60.40.1840:FF:000001">
    <property type="entry name" value="Aminopeptidase N"/>
    <property type="match status" value="1"/>
</dbReference>
<evidence type="ECO:0000256" key="7">
    <source>
        <dbReference type="ARBA" id="ARBA00022670"/>
    </source>
</evidence>
<dbReference type="InterPro" id="IPR024601">
    <property type="entry name" value="Peptidase_M1_pepN_C"/>
</dbReference>
<feature type="domain" description="Peptidase M1 membrane alanine aminopeptidase" evidence="14">
    <location>
        <begin position="229"/>
        <end position="440"/>
    </location>
</feature>
<dbReference type="Gene3D" id="2.60.40.1840">
    <property type="match status" value="1"/>
</dbReference>
<evidence type="ECO:0000259" key="15">
    <source>
        <dbReference type="Pfam" id="PF11940"/>
    </source>
</evidence>
<dbReference type="PRINTS" id="PR00756">
    <property type="entry name" value="ALADIPTASE"/>
</dbReference>
<evidence type="ECO:0000256" key="13">
    <source>
        <dbReference type="NCBIfam" id="TIGR02414"/>
    </source>
</evidence>
<comment type="function">
    <text evidence="12">Aminopeptidase N is involved in the degradation of intracellular peptides generated by protein breakdown during normal growth as well as in response to nutrient starvation.</text>
</comment>
<dbReference type="Pfam" id="PF17432">
    <property type="entry name" value="DUF3458_C"/>
    <property type="match status" value="1"/>
</dbReference>
<evidence type="ECO:0000256" key="12">
    <source>
        <dbReference type="ARBA" id="ARBA00059739"/>
    </source>
</evidence>